<protein>
    <submittedName>
        <fullName evidence="1">Uncharacterized protein</fullName>
    </submittedName>
</protein>
<gene>
    <name evidence="1" type="ORF">SNAT2548_LOCUS25484</name>
</gene>
<organism evidence="1 2">
    <name type="scientific">Symbiodinium natans</name>
    <dbReference type="NCBI Taxonomy" id="878477"/>
    <lineage>
        <taxon>Eukaryota</taxon>
        <taxon>Sar</taxon>
        <taxon>Alveolata</taxon>
        <taxon>Dinophyceae</taxon>
        <taxon>Suessiales</taxon>
        <taxon>Symbiodiniaceae</taxon>
        <taxon>Symbiodinium</taxon>
    </lineage>
</organism>
<comment type="caution">
    <text evidence="1">The sequence shown here is derived from an EMBL/GenBank/DDBJ whole genome shotgun (WGS) entry which is preliminary data.</text>
</comment>
<proteinExistence type="predicted"/>
<dbReference type="EMBL" id="CAJNDS010002396">
    <property type="protein sequence ID" value="CAE7459449.1"/>
    <property type="molecule type" value="Genomic_DNA"/>
</dbReference>
<evidence type="ECO:0000313" key="2">
    <source>
        <dbReference type="Proteomes" id="UP000604046"/>
    </source>
</evidence>
<reference evidence="1" key="1">
    <citation type="submission" date="2021-02" db="EMBL/GenBank/DDBJ databases">
        <authorList>
            <person name="Dougan E. K."/>
            <person name="Rhodes N."/>
            <person name="Thang M."/>
            <person name="Chan C."/>
        </authorList>
    </citation>
    <scope>NUCLEOTIDE SEQUENCE</scope>
</reference>
<dbReference type="AlphaFoldDB" id="A0A812S3E7"/>
<keyword evidence="2" id="KW-1185">Reference proteome</keyword>
<name>A0A812S3E7_9DINO</name>
<evidence type="ECO:0000313" key="1">
    <source>
        <dbReference type="EMBL" id="CAE7459449.1"/>
    </source>
</evidence>
<accession>A0A812S3E7</accession>
<dbReference type="Proteomes" id="UP000604046">
    <property type="component" value="Unassembled WGS sequence"/>
</dbReference>
<sequence length="55" mass="5983">MGIDALRRVRTLLAEVESSAKELFEAGRLDATAARGRVEILLVQLYIGVLSALRA</sequence>